<dbReference type="InterPro" id="IPR016181">
    <property type="entry name" value="Acyl_CoA_acyltransferase"/>
</dbReference>
<dbReference type="Proteomes" id="UP001072034">
    <property type="component" value="Unassembled WGS sequence"/>
</dbReference>
<dbReference type="EMBL" id="JAPTMY010000012">
    <property type="protein sequence ID" value="MCZ0857779.1"/>
    <property type="molecule type" value="Genomic_DNA"/>
</dbReference>
<dbReference type="InterPro" id="IPR000182">
    <property type="entry name" value="GNAT_dom"/>
</dbReference>
<feature type="domain" description="N-acetyltransferase" evidence="3">
    <location>
        <begin position="4"/>
        <end position="149"/>
    </location>
</feature>
<evidence type="ECO:0000259" key="3">
    <source>
        <dbReference type="PROSITE" id="PS51186"/>
    </source>
</evidence>
<proteinExistence type="predicted"/>
<dbReference type="SUPFAM" id="SSF55729">
    <property type="entry name" value="Acyl-CoA N-acyltransferases (Nat)"/>
    <property type="match status" value="1"/>
</dbReference>
<evidence type="ECO:0000313" key="4">
    <source>
        <dbReference type="EMBL" id="MCZ0857779.1"/>
    </source>
</evidence>
<reference evidence="4" key="1">
    <citation type="submission" date="2022-10" db="EMBL/GenBank/DDBJ databases">
        <title>Genome sequence of Actinomyces israelii ATCC 10048.</title>
        <authorList>
            <person name="Watt R.M."/>
            <person name="Tong W.M."/>
        </authorList>
    </citation>
    <scope>NUCLEOTIDE SEQUENCE</scope>
    <source>
        <strain evidence="4">ATCC 10048</strain>
    </source>
</reference>
<accession>A0ABT4I8U5</accession>
<sequence length="149" mass="16182">MTVEIIAESTPELIEAMERLIPQLSRSAPALTAEQCEAFVAQEGVYLFVFRPDEPAADGARPILGMLTLATFSIPTGLRAWVEDVVVDSATRGQGAGRALVEAAVAHAGELGARTVDLTSRPSREAANRLYRRCGFELRETNVYRYSGK</sequence>
<keyword evidence="5" id="KW-1185">Reference proteome</keyword>
<protein>
    <submittedName>
        <fullName evidence="4">GNAT family N-acetyltransferase</fullName>
    </submittedName>
</protein>
<dbReference type="PROSITE" id="PS51186">
    <property type="entry name" value="GNAT"/>
    <property type="match status" value="1"/>
</dbReference>
<evidence type="ECO:0000256" key="2">
    <source>
        <dbReference type="ARBA" id="ARBA00023315"/>
    </source>
</evidence>
<dbReference type="CDD" id="cd04301">
    <property type="entry name" value="NAT_SF"/>
    <property type="match status" value="1"/>
</dbReference>
<dbReference type="RefSeq" id="WP_268917302.1">
    <property type="nucleotide sequence ID" value="NZ_JAPTMY010000012.1"/>
</dbReference>
<evidence type="ECO:0000256" key="1">
    <source>
        <dbReference type="ARBA" id="ARBA00022679"/>
    </source>
</evidence>
<dbReference type="Gene3D" id="3.40.630.30">
    <property type="match status" value="1"/>
</dbReference>
<dbReference type="Pfam" id="PF00583">
    <property type="entry name" value="Acetyltransf_1"/>
    <property type="match status" value="1"/>
</dbReference>
<comment type="caution">
    <text evidence="4">The sequence shown here is derived from an EMBL/GenBank/DDBJ whole genome shotgun (WGS) entry which is preliminary data.</text>
</comment>
<evidence type="ECO:0000313" key="5">
    <source>
        <dbReference type="Proteomes" id="UP001072034"/>
    </source>
</evidence>
<keyword evidence="1" id="KW-0808">Transferase</keyword>
<name>A0ABT4I8U5_9ACTO</name>
<dbReference type="PANTHER" id="PTHR43877">
    <property type="entry name" value="AMINOALKYLPHOSPHONATE N-ACETYLTRANSFERASE-RELATED-RELATED"/>
    <property type="match status" value="1"/>
</dbReference>
<gene>
    <name evidence="4" type="ORF">OHJ16_06945</name>
</gene>
<keyword evidence="2" id="KW-0012">Acyltransferase</keyword>
<dbReference type="InterPro" id="IPR050832">
    <property type="entry name" value="Bact_Acetyltransf"/>
</dbReference>
<organism evidence="4 5">
    <name type="scientific">Actinomyces israelii</name>
    <dbReference type="NCBI Taxonomy" id="1659"/>
    <lineage>
        <taxon>Bacteria</taxon>
        <taxon>Bacillati</taxon>
        <taxon>Actinomycetota</taxon>
        <taxon>Actinomycetes</taxon>
        <taxon>Actinomycetales</taxon>
        <taxon>Actinomycetaceae</taxon>
        <taxon>Actinomyces</taxon>
    </lineage>
</organism>